<name>A0AAD3HGC6_9CHLO</name>
<evidence type="ECO:0000256" key="1">
    <source>
        <dbReference type="ARBA" id="ARBA00004123"/>
    </source>
</evidence>
<keyword evidence="2" id="KW-0132">Cell division</keyword>
<dbReference type="PANTHER" id="PTHR12663:SF0">
    <property type="entry name" value="PRECOCIOUS DISSOCIATION OF SISTERS 5, ISOFORM A"/>
    <property type="match status" value="1"/>
</dbReference>
<sequence length="418" mass="42660">GKKASPSKAAAAGSCPYDLFTLLHGLHTSAPQLLLPVIPELKAQLRQDDEHRRAAAAALLTRLLAAPPVAAAEAHQHPPPPPQSHSLPVSSMGGGSTPAHAGVGAAGGGAAVVPLAAQYPELMQDLLQRFTDQSPVIRQQMLARTAQLAEAAAIANPDGSLEHQVLSAARDRLQDIDERVRAAACRAICVLAAAAATGIGAAGAAAAAAAGAAAGGVRSHHRRRSLEEAPAGLPMSSQQPHSQQLGGPALYDNELVAVVRQDVAARLRDRKIAVRREAVVGLLAAWRDACMALVQGCLSLPGLVRSVGWVPARLCSEAVKDVELRPHVMAALAAAGGAAQQQQGAAGGAAGGVRGGAGLLPSAMGQQLGAAVWAALWQSYDTADRTAVRKLLALKAQVALELQQLVELRGLLRAAAAG</sequence>
<feature type="non-terminal residue" evidence="7">
    <location>
        <position position="1"/>
    </location>
</feature>
<dbReference type="EMBL" id="BMAR01000001">
    <property type="protein sequence ID" value="GFR39817.1"/>
    <property type="molecule type" value="Genomic_DNA"/>
</dbReference>
<feature type="non-terminal residue" evidence="7">
    <location>
        <position position="418"/>
    </location>
</feature>
<keyword evidence="4" id="KW-0539">Nucleus</keyword>
<dbReference type="GO" id="GO:0051301">
    <property type="term" value="P:cell division"/>
    <property type="evidence" value="ECO:0007669"/>
    <property type="project" value="UniProtKB-KW"/>
</dbReference>
<evidence type="ECO:0000256" key="2">
    <source>
        <dbReference type="ARBA" id="ARBA00022618"/>
    </source>
</evidence>
<dbReference type="InterPro" id="IPR016024">
    <property type="entry name" value="ARM-type_fold"/>
</dbReference>
<evidence type="ECO:0000256" key="4">
    <source>
        <dbReference type="ARBA" id="ARBA00023242"/>
    </source>
</evidence>
<dbReference type="GO" id="GO:0005634">
    <property type="term" value="C:nucleus"/>
    <property type="evidence" value="ECO:0007669"/>
    <property type="project" value="UniProtKB-SubCell"/>
</dbReference>
<accession>A0AAD3HGC6</accession>
<proteinExistence type="predicted"/>
<dbReference type="GO" id="GO:0035825">
    <property type="term" value="P:homologous recombination"/>
    <property type="evidence" value="ECO:0007669"/>
    <property type="project" value="UniProtKB-ARBA"/>
</dbReference>
<dbReference type="Gene3D" id="1.25.10.10">
    <property type="entry name" value="Leucine-rich Repeat Variant"/>
    <property type="match status" value="1"/>
</dbReference>
<keyword evidence="8" id="KW-1185">Reference proteome</keyword>
<evidence type="ECO:0000256" key="6">
    <source>
        <dbReference type="SAM" id="MobiDB-lite"/>
    </source>
</evidence>
<feature type="region of interest" description="Disordered" evidence="6">
    <location>
        <begin position="70"/>
        <end position="101"/>
    </location>
</feature>
<evidence type="ECO:0000313" key="8">
    <source>
        <dbReference type="Proteomes" id="UP001054857"/>
    </source>
</evidence>
<dbReference type="Proteomes" id="UP001054857">
    <property type="component" value="Unassembled WGS sequence"/>
</dbReference>
<dbReference type="GO" id="GO:0000785">
    <property type="term" value="C:chromatin"/>
    <property type="evidence" value="ECO:0007669"/>
    <property type="project" value="TreeGrafter"/>
</dbReference>
<organism evidence="7 8">
    <name type="scientific">Astrephomene gubernaculifera</name>
    <dbReference type="NCBI Taxonomy" id="47775"/>
    <lineage>
        <taxon>Eukaryota</taxon>
        <taxon>Viridiplantae</taxon>
        <taxon>Chlorophyta</taxon>
        <taxon>core chlorophytes</taxon>
        <taxon>Chlorophyceae</taxon>
        <taxon>CS clade</taxon>
        <taxon>Chlamydomonadales</taxon>
        <taxon>Astrephomenaceae</taxon>
        <taxon>Astrephomene</taxon>
    </lineage>
</organism>
<dbReference type="AlphaFoldDB" id="A0AAD3HGC6"/>
<evidence type="ECO:0000256" key="5">
    <source>
        <dbReference type="ARBA" id="ARBA00023306"/>
    </source>
</evidence>
<dbReference type="InterPro" id="IPR039776">
    <property type="entry name" value="Pds5"/>
</dbReference>
<comment type="subcellular location">
    <subcellularLocation>
        <location evidence="1">Nucleus</location>
    </subcellularLocation>
</comment>
<dbReference type="PANTHER" id="PTHR12663">
    <property type="entry name" value="ANDROGEN INDUCED INHIBITOR OF PROLIFERATION AS3 / PDS5-RELATED"/>
    <property type="match status" value="1"/>
</dbReference>
<keyword evidence="5" id="KW-0131">Cell cycle</keyword>
<protein>
    <submittedName>
        <fullName evidence="7">Uncharacterized protein</fullName>
    </submittedName>
</protein>
<gene>
    <name evidence="7" type="ORF">Agub_g309</name>
</gene>
<dbReference type="GO" id="GO:0007064">
    <property type="term" value="P:mitotic sister chromatid cohesion"/>
    <property type="evidence" value="ECO:0007669"/>
    <property type="project" value="InterPro"/>
</dbReference>
<evidence type="ECO:0000256" key="3">
    <source>
        <dbReference type="ARBA" id="ARBA00022776"/>
    </source>
</evidence>
<comment type="caution">
    <text evidence="7">The sequence shown here is derived from an EMBL/GenBank/DDBJ whole genome shotgun (WGS) entry which is preliminary data.</text>
</comment>
<dbReference type="Pfam" id="PF20168">
    <property type="entry name" value="PDS5"/>
    <property type="match status" value="1"/>
</dbReference>
<dbReference type="GO" id="GO:0006281">
    <property type="term" value="P:DNA repair"/>
    <property type="evidence" value="ECO:0007669"/>
    <property type="project" value="TreeGrafter"/>
</dbReference>
<keyword evidence="3" id="KW-0498">Mitosis</keyword>
<dbReference type="InterPro" id="IPR011989">
    <property type="entry name" value="ARM-like"/>
</dbReference>
<reference evidence="7 8" key="1">
    <citation type="journal article" date="2021" name="Sci. Rep.">
        <title>Genome sequencing of the multicellular alga Astrephomene provides insights into convergent evolution of germ-soma differentiation.</title>
        <authorList>
            <person name="Yamashita S."/>
            <person name="Yamamoto K."/>
            <person name="Matsuzaki R."/>
            <person name="Suzuki S."/>
            <person name="Yamaguchi H."/>
            <person name="Hirooka S."/>
            <person name="Minakuchi Y."/>
            <person name="Miyagishima S."/>
            <person name="Kawachi M."/>
            <person name="Toyoda A."/>
            <person name="Nozaki H."/>
        </authorList>
    </citation>
    <scope>NUCLEOTIDE SEQUENCE [LARGE SCALE GENOMIC DNA]</scope>
    <source>
        <strain evidence="7 8">NIES-4017</strain>
    </source>
</reference>
<evidence type="ECO:0000313" key="7">
    <source>
        <dbReference type="EMBL" id="GFR39817.1"/>
    </source>
</evidence>
<dbReference type="SUPFAM" id="SSF48371">
    <property type="entry name" value="ARM repeat"/>
    <property type="match status" value="1"/>
</dbReference>